<dbReference type="EMBL" id="CAWUFR010000437">
    <property type="protein sequence ID" value="CAK6977841.1"/>
    <property type="molecule type" value="Genomic_DNA"/>
</dbReference>
<reference evidence="1 2" key="1">
    <citation type="submission" date="2024-01" db="EMBL/GenBank/DDBJ databases">
        <authorList>
            <person name="Alioto T."/>
            <person name="Alioto T."/>
            <person name="Gomez Garrido J."/>
        </authorList>
    </citation>
    <scope>NUCLEOTIDE SEQUENCE [LARGE SCALE GENOMIC DNA]</scope>
</reference>
<comment type="caution">
    <text evidence="1">The sequence shown here is derived from an EMBL/GenBank/DDBJ whole genome shotgun (WGS) entry which is preliminary data.</text>
</comment>
<dbReference type="Proteomes" id="UP001314229">
    <property type="component" value="Unassembled WGS sequence"/>
</dbReference>
<keyword evidence="2" id="KW-1185">Reference proteome</keyword>
<accession>A0AAV1Q0Y3</accession>
<gene>
    <name evidence="1" type="ORF">FSCOSCO3_A034771</name>
</gene>
<proteinExistence type="predicted"/>
<protein>
    <submittedName>
        <fullName evidence="1">Uncharacterized protein LOC113017360</fullName>
    </submittedName>
</protein>
<sequence length="159" mass="17587">MMLYGRELETPLDLITRPSGDGVDEPGVPYPETLRASMHDQTGATLDHSHNRQKHNYDLRRRQTTYAVGPLRVSQKLGDVNYRPTGLDTGMDAGFFHVVNLQPFNTWDSPSSSRRTIPVTAEQSVSEALDNDMPTTQGDESHTDIAAADMFHDTPAGFG</sequence>
<evidence type="ECO:0000313" key="1">
    <source>
        <dbReference type="EMBL" id="CAK6977841.1"/>
    </source>
</evidence>
<dbReference type="AlphaFoldDB" id="A0AAV1Q0Y3"/>
<evidence type="ECO:0000313" key="2">
    <source>
        <dbReference type="Proteomes" id="UP001314229"/>
    </source>
</evidence>
<name>A0AAV1Q0Y3_SCOSC</name>
<organism evidence="1 2">
    <name type="scientific">Scomber scombrus</name>
    <name type="common">Atlantic mackerel</name>
    <name type="synonym">Scomber vernalis</name>
    <dbReference type="NCBI Taxonomy" id="13677"/>
    <lineage>
        <taxon>Eukaryota</taxon>
        <taxon>Metazoa</taxon>
        <taxon>Chordata</taxon>
        <taxon>Craniata</taxon>
        <taxon>Vertebrata</taxon>
        <taxon>Euteleostomi</taxon>
        <taxon>Actinopterygii</taxon>
        <taxon>Neopterygii</taxon>
        <taxon>Teleostei</taxon>
        <taxon>Neoteleostei</taxon>
        <taxon>Acanthomorphata</taxon>
        <taxon>Pelagiaria</taxon>
        <taxon>Scombriformes</taxon>
        <taxon>Scombridae</taxon>
        <taxon>Scomber</taxon>
    </lineage>
</organism>